<evidence type="ECO:0000313" key="2">
    <source>
        <dbReference type="EMBL" id="MEA0977534.1"/>
    </source>
</evidence>
<evidence type="ECO:0000313" key="3">
    <source>
        <dbReference type="Proteomes" id="UP001289615"/>
    </source>
</evidence>
<dbReference type="Proteomes" id="UP001289615">
    <property type="component" value="Unassembled WGS sequence"/>
</dbReference>
<accession>A0ABU5NNH9</accession>
<feature type="signal peptide" evidence="1">
    <location>
        <begin position="1"/>
        <end position="25"/>
    </location>
</feature>
<protein>
    <submittedName>
        <fullName evidence="2">Uncharacterized protein</fullName>
    </submittedName>
</protein>
<sequence>MRKKTIHTIFSFMLIFSLWIPTAFASSSLIGERNTIGFHYTVLQENDHFRWEITNKDSQKTIVESPNNMGILGQFREAGSGKRHTFNIDHPDYVAHYYHYRCRYLFTIL</sequence>
<dbReference type="EMBL" id="JAXUIA010000012">
    <property type="protein sequence ID" value="MEA0977534.1"/>
    <property type="molecule type" value="Genomic_DNA"/>
</dbReference>
<reference evidence="2 3" key="1">
    <citation type="submission" date="2023-12" db="EMBL/GenBank/DDBJ databases">
        <title>Genome comparison identifies genes involved in endophytic behavior of Lysinibacillus irui and provides insights into its role as a plant-growth promoting bacterium.</title>
        <authorList>
            <person name="Hilario S."/>
            <person name="Matos I."/>
            <person name="Goncalves M.F.M."/>
            <person name="Pardo C.A."/>
            <person name="Santos M.J."/>
        </authorList>
    </citation>
    <scope>NUCLEOTIDE SEQUENCE [LARGE SCALE GENOMIC DNA]</scope>
    <source>
        <strain evidence="2 3">B3</strain>
    </source>
</reference>
<name>A0ABU5NNH9_9BACI</name>
<organism evidence="2 3">
    <name type="scientific">Lysinibacillus irui</name>
    <dbReference type="NCBI Taxonomy" id="2998077"/>
    <lineage>
        <taxon>Bacteria</taxon>
        <taxon>Bacillati</taxon>
        <taxon>Bacillota</taxon>
        <taxon>Bacilli</taxon>
        <taxon>Bacillales</taxon>
        <taxon>Bacillaceae</taxon>
        <taxon>Lysinibacillus</taxon>
    </lineage>
</organism>
<feature type="chain" id="PRO_5046433613" evidence="1">
    <location>
        <begin position="26"/>
        <end position="109"/>
    </location>
</feature>
<keyword evidence="1" id="KW-0732">Signal</keyword>
<keyword evidence="3" id="KW-1185">Reference proteome</keyword>
<proteinExistence type="predicted"/>
<gene>
    <name evidence="2" type="ORF">U6C28_14590</name>
</gene>
<comment type="caution">
    <text evidence="2">The sequence shown here is derived from an EMBL/GenBank/DDBJ whole genome shotgun (WGS) entry which is preliminary data.</text>
</comment>
<evidence type="ECO:0000256" key="1">
    <source>
        <dbReference type="SAM" id="SignalP"/>
    </source>
</evidence>
<dbReference type="RefSeq" id="WP_322610514.1">
    <property type="nucleotide sequence ID" value="NZ_JAXLNX010000003.1"/>
</dbReference>